<name>A0A2P2IJ77_RHIMU</name>
<organism evidence="1">
    <name type="scientific">Rhizophora mucronata</name>
    <name type="common">Asiatic mangrove</name>
    <dbReference type="NCBI Taxonomy" id="61149"/>
    <lineage>
        <taxon>Eukaryota</taxon>
        <taxon>Viridiplantae</taxon>
        <taxon>Streptophyta</taxon>
        <taxon>Embryophyta</taxon>
        <taxon>Tracheophyta</taxon>
        <taxon>Spermatophyta</taxon>
        <taxon>Magnoliopsida</taxon>
        <taxon>eudicotyledons</taxon>
        <taxon>Gunneridae</taxon>
        <taxon>Pentapetalae</taxon>
        <taxon>rosids</taxon>
        <taxon>fabids</taxon>
        <taxon>Malpighiales</taxon>
        <taxon>Rhizophoraceae</taxon>
        <taxon>Rhizophora</taxon>
    </lineage>
</organism>
<sequence length="23" mass="2452">MLKNILLSLPLGILATPDVPVPH</sequence>
<evidence type="ECO:0000313" key="1">
    <source>
        <dbReference type="EMBL" id="MBW81274.1"/>
    </source>
</evidence>
<reference evidence="1" key="1">
    <citation type="submission" date="2018-02" db="EMBL/GenBank/DDBJ databases">
        <title>Rhizophora mucronata_Transcriptome.</title>
        <authorList>
            <person name="Meera S.P."/>
            <person name="Sreeshan A."/>
            <person name="Augustine A."/>
        </authorList>
    </citation>
    <scope>NUCLEOTIDE SEQUENCE</scope>
    <source>
        <tissue evidence="1">Leaf</tissue>
    </source>
</reference>
<dbReference type="EMBL" id="GGEC01000791">
    <property type="protein sequence ID" value="MBW81274.1"/>
    <property type="molecule type" value="Transcribed_RNA"/>
</dbReference>
<dbReference type="AlphaFoldDB" id="A0A2P2IJ77"/>
<protein>
    <submittedName>
        <fullName evidence="1">Uncharacterized protein</fullName>
    </submittedName>
</protein>
<accession>A0A2P2IJ77</accession>
<proteinExistence type="predicted"/>